<dbReference type="SMART" id="SM00354">
    <property type="entry name" value="HTH_LACI"/>
    <property type="match status" value="1"/>
</dbReference>
<dbReference type="Pfam" id="PF00356">
    <property type="entry name" value="LacI"/>
    <property type="match status" value="1"/>
</dbReference>
<evidence type="ECO:0000259" key="5">
    <source>
        <dbReference type="PROSITE" id="PS50932"/>
    </source>
</evidence>
<dbReference type="SUPFAM" id="SSF47413">
    <property type="entry name" value="lambda repressor-like DNA-binding domains"/>
    <property type="match status" value="1"/>
</dbReference>
<dbReference type="RefSeq" id="WP_249772968.1">
    <property type="nucleotide sequence ID" value="NZ_CP097332.1"/>
</dbReference>
<feature type="region of interest" description="Disordered" evidence="4">
    <location>
        <begin position="339"/>
        <end position="358"/>
    </location>
</feature>
<dbReference type="Gene3D" id="3.40.50.2300">
    <property type="match status" value="2"/>
</dbReference>
<keyword evidence="2" id="KW-0238">DNA-binding</keyword>
<sequence>MNRTAKGSRVTIADVARRAGVSAGAVSFALNDRPGVAEPTRRRILDAAAELNWTPNARAKSLSQSKAFALGLVIARRPELLGADPFFPSFIAGVETVLAEAGQSLVLNMVATPAIEQETYRRLSADGRVDGVFVTDLRAGDERIALLAELALPAVTLGRPDVTSPHPAVCLDDAHGVAAAVRALIERGHRHIGHVGGPLTFLHSRSRRRAWAEELATAGLPANLGAVADFTAAGGAQATVQLLRRRPRPTALVYGNDVMAIAGIAVAQQHQLRVPADLSIVGFDDITLAEHLHPPLSSVRTDPFGWGQAATRVLLELIAGESPPDLELPAAAAVLRESIGDCPGQPTRKRSPRVKEKT</sequence>
<keyword evidence="3" id="KW-0804">Transcription</keyword>
<dbReference type="InterPro" id="IPR046335">
    <property type="entry name" value="LacI/GalR-like_sensor"/>
</dbReference>
<dbReference type="CDD" id="cd06267">
    <property type="entry name" value="PBP1_LacI_sugar_binding-like"/>
    <property type="match status" value="1"/>
</dbReference>
<evidence type="ECO:0000313" key="6">
    <source>
        <dbReference type="EMBL" id="UQX89072.1"/>
    </source>
</evidence>
<evidence type="ECO:0000256" key="1">
    <source>
        <dbReference type="ARBA" id="ARBA00023015"/>
    </source>
</evidence>
<dbReference type="Proteomes" id="UP001056336">
    <property type="component" value="Chromosome"/>
</dbReference>
<protein>
    <submittedName>
        <fullName evidence="6">LacI family transcriptional regulator</fullName>
    </submittedName>
</protein>
<feature type="domain" description="HTH lacI-type" evidence="5">
    <location>
        <begin position="10"/>
        <end position="64"/>
    </location>
</feature>
<dbReference type="InterPro" id="IPR028082">
    <property type="entry name" value="Peripla_BP_I"/>
</dbReference>
<reference evidence="6" key="2">
    <citation type="submission" date="2022-05" db="EMBL/GenBank/DDBJ databases">
        <authorList>
            <person name="Kim J.-S."/>
            <person name="Lee K."/>
            <person name="Suh M."/>
            <person name="Eom M."/>
            <person name="Kim J.-S."/>
            <person name="Kim D.-S."/>
            <person name="Ko S.-H."/>
            <person name="Shin Y."/>
            <person name="Lee J.-S."/>
        </authorList>
    </citation>
    <scope>NUCLEOTIDE SEQUENCE</scope>
    <source>
        <strain evidence="6">N237</strain>
    </source>
</reference>
<keyword evidence="7" id="KW-1185">Reference proteome</keyword>
<dbReference type="PROSITE" id="PS00356">
    <property type="entry name" value="HTH_LACI_1"/>
    <property type="match status" value="1"/>
</dbReference>
<organism evidence="6 7">
    <name type="scientific">Jatrophihabitans telluris</name>
    <dbReference type="NCBI Taxonomy" id="2038343"/>
    <lineage>
        <taxon>Bacteria</taxon>
        <taxon>Bacillati</taxon>
        <taxon>Actinomycetota</taxon>
        <taxon>Actinomycetes</taxon>
        <taxon>Jatrophihabitantales</taxon>
        <taxon>Jatrophihabitantaceae</taxon>
        <taxon>Jatrophihabitans</taxon>
    </lineage>
</organism>
<dbReference type="InterPro" id="IPR010982">
    <property type="entry name" value="Lambda_DNA-bd_dom_sf"/>
</dbReference>
<proteinExistence type="predicted"/>
<dbReference type="CDD" id="cd01392">
    <property type="entry name" value="HTH_LacI"/>
    <property type="match status" value="1"/>
</dbReference>
<dbReference type="PANTHER" id="PTHR30146:SF155">
    <property type="entry name" value="ALANINE RACEMASE"/>
    <property type="match status" value="1"/>
</dbReference>
<name>A0ABY4R0N5_9ACTN</name>
<evidence type="ECO:0000256" key="2">
    <source>
        <dbReference type="ARBA" id="ARBA00023125"/>
    </source>
</evidence>
<reference evidence="6" key="1">
    <citation type="journal article" date="2018" name="Int. J. Syst. Evol. Microbiol.">
        <title>Jatrophihabitans telluris sp. nov., isolated from sediment soil of lava forest wetlands and the emended description of the genus Jatrophihabitans.</title>
        <authorList>
            <person name="Lee K.C."/>
            <person name="Suh M.K."/>
            <person name="Eom M.K."/>
            <person name="Kim K.K."/>
            <person name="Kim J.S."/>
            <person name="Kim D.S."/>
            <person name="Ko S.H."/>
            <person name="Shin Y.K."/>
            <person name="Lee J.S."/>
        </authorList>
    </citation>
    <scope>NUCLEOTIDE SEQUENCE</scope>
    <source>
        <strain evidence="6">N237</strain>
    </source>
</reference>
<gene>
    <name evidence="6" type="ORF">M6D93_03490</name>
</gene>
<accession>A0ABY4R0N5</accession>
<dbReference type="PROSITE" id="PS50932">
    <property type="entry name" value="HTH_LACI_2"/>
    <property type="match status" value="1"/>
</dbReference>
<dbReference type="InterPro" id="IPR000843">
    <property type="entry name" value="HTH_LacI"/>
</dbReference>
<dbReference type="Gene3D" id="1.10.260.40">
    <property type="entry name" value="lambda repressor-like DNA-binding domains"/>
    <property type="match status" value="1"/>
</dbReference>
<dbReference type="EMBL" id="CP097332">
    <property type="protein sequence ID" value="UQX89072.1"/>
    <property type="molecule type" value="Genomic_DNA"/>
</dbReference>
<dbReference type="SUPFAM" id="SSF53822">
    <property type="entry name" value="Periplasmic binding protein-like I"/>
    <property type="match status" value="1"/>
</dbReference>
<dbReference type="PANTHER" id="PTHR30146">
    <property type="entry name" value="LACI-RELATED TRANSCRIPTIONAL REPRESSOR"/>
    <property type="match status" value="1"/>
</dbReference>
<keyword evidence="1" id="KW-0805">Transcription regulation</keyword>
<evidence type="ECO:0000313" key="7">
    <source>
        <dbReference type="Proteomes" id="UP001056336"/>
    </source>
</evidence>
<dbReference type="Pfam" id="PF13377">
    <property type="entry name" value="Peripla_BP_3"/>
    <property type="match status" value="1"/>
</dbReference>
<evidence type="ECO:0000256" key="3">
    <source>
        <dbReference type="ARBA" id="ARBA00023163"/>
    </source>
</evidence>
<evidence type="ECO:0000256" key="4">
    <source>
        <dbReference type="SAM" id="MobiDB-lite"/>
    </source>
</evidence>